<dbReference type="EMBL" id="LR796343">
    <property type="protein sequence ID" value="CAB4138328.1"/>
    <property type="molecule type" value="Genomic_DNA"/>
</dbReference>
<sequence length="133" mass="14389">MADPAGIKVAGYRQAIKALQAIGVPAAEIKAAGSEAGELVAGQARLLAPVRSGRLRNSIRVSKALNRVSVSAGNNKSVPYANPIHWGWFKRNIKPQPFFVKALGITRDEVYQNYYRSLDKLIASKSTKGIPTE</sequence>
<protein>
    <submittedName>
        <fullName evidence="1">Uncharacterized protein</fullName>
    </submittedName>
</protein>
<name>A0A6J5LV48_9CAUD</name>
<dbReference type="Pfam" id="PF04883">
    <property type="entry name" value="HK97-gp10_like"/>
    <property type="match status" value="1"/>
</dbReference>
<dbReference type="InterPro" id="IPR010064">
    <property type="entry name" value="HK97-gp10_tail"/>
</dbReference>
<organism evidence="1">
    <name type="scientific">uncultured Caudovirales phage</name>
    <dbReference type="NCBI Taxonomy" id="2100421"/>
    <lineage>
        <taxon>Viruses</taxon>
        <taxon>Duplodnaviria</taxon>
        <taxon>Heunggongvirae</taxon>
        <taxon>Uroviricota</taxon>
        <taxon>Caudoviricetes</taxon>
        <taxon>Peduoviridae</taxon>
        <taxon>Maltschvirus</taxon>
        <taxon>Maltschvirus maltsch</taxon>
    </lineage>
</organism>
<evidence type="ECO:0000313" key="1">
    <source>
        <dbReference type="EMBL" id="CAB4138328.1"/>
    </source>
</evidence>
<accession>A0A6J5LV48</accession>
<reference evidence="1" key="1">
    <citation type="submission" date="2020-04" db="EMBL/GenBank/DDBJ databases">
        <authorList>
            <person name="Chiriac C."/>
            <person name="Salcher M."/>
            <person name="Ghai R."/>
            <person name="Kavagutti S V."/>
        </authorList>
    </citation>
    <scope>NUCLEOTIDE SEQUENCE</scope>
</reference>
<gene>
    <name evidence="1" type="ORF">UFOVP332_10</name>
</gene>
<proteinExistence type="predicted"/>